<accession>A0AAP0P6U1</accession>
<gene>
    <name evidence="2" type="ORF">Scep_012586</name>
</gene>
<sequence length="72" mass="8405">MELVEEQSNTTRRKFSSDAERRAIYDALLQKSVDEKLKKGATHEVTMEFSVNIRVIQCIWKFTSSLQLVRTI</sequence>
<protein>
    <recommendedName>
        <fullName evidence="1">DUF7769 domain-containing protein</fullName>
    </recommendedName>
</protein>
<dbReference type="AlphaFoldDB" id="A0AAP0P6U1"/>
<dbReference type="Proteomes" id="UP001419268">
    <property type="component" value="Unassembled WGS sequence"/>
</dbReference>
<organism evidence="2 3">
    <name type="scientific">Stephania cephalantha</name>
    <dbReference type="NCBI Taxonomy" id="152367"/>
    <lineage>
        <taxon>Eukaryota</taxon>
        <taxon>Viridiplantae</taxon>
        <taxon>Streptophyta</taxon>
        <taxon>Embryophyta</taxon>
        <taxon>Tracheophyta</taxon>
        <taxon>Spermatophyta</taxon>
        <taxon>Magnoliopsida</taxon>
        <taxon>Ranunculales</taxon>
        <taxon>Menispermaceae</taxon>
        <taxon>Menispermoideae</taxon>
        <taxon>Cissampelideae</taxon>
        <taxon>Stephania</taxon>
    </lineage>
</organism>
<feature type="domain" description="DUF7769" evidence="1">
    <location>
        <begin position="17"/>
        <end position="61"/>
    </location>
</feature>
<dbReference type="PANTHER" id="PTHR33889:SF1">
    <property type="entry name" value="OS03G0834800 PROTEIN"/>
    <property type="match status" value="1"/>
</dbReference>
<comment type="caution">
    <text evidence="2">The sequence shown here is derived from an EMBL/GenBank/DDBJ whole genome shotgun (WGS) entry which is preliminary data.</text>
</comment>
<dbReference type="Pfam" id="PF24964">
    <property type="entry name" value="DUF7769"/>
    <property type="match status" value="1"/>
</dbReference>
<reference evidence="2 3" key="1">
    <citation type="submission" date="2024-01" db="EMBL/GenBank/DDBJ databases">
        <title>Genome assemblies of Stephania.</title>
        <authorList>
            <person name="Yang L."/>
        </authorList>
    </citation>
    <scope>NUCLEOTIDE SEQUENCE [LARGE SCALE GENOMIC DNA]</scope>
    <source>
        <strain evidence="2">JXDWG</strain>
        <tissue evidence="2">Leaf</tissue>
    </source>
</reference>
<evidence type="ECO:0000259" key="1">
    <source>
        <dbReference type="Pfam" id="PF24964"/>
    </source>
</evidence>
<dbReference type="EMBL" id="JBBNAG010000005">
    <property type="protein sequence ID" value="KAK9133058.1"/>
    <property type="molecule type" value="Genomic_DNA"/>
</dbReference>
<evidence type="ECO:0000313" key="2">
    <source>
        <dbReference type="EMBL" id="KAK9133058.1"/>
    </source>
</evidence>
<keyword evidence="3" id="KW-1185">Reference proteome</keyword>
<proteinExistence type="predicted"/>
<name>A0AAP0P6U1_9MAGN</name>
<dbReference type="PANTHER" id="PTHR33889">
    <property type="entry name" value="OS04G0681850 PROTEIN"/>
    <property type="match status" value="1"/>
</dbReference>
<evidence type="ECO:0000313" key="3">
    <source>
        <dbReference type="Proteomes" id="UP001419268"/>
    </source>
</evidence>
<dbReference type="InterPro" id="IPR056671">
    <property type="entry name" value="DUF7769"/>
</dbReference>